<evidence type="ECO:0000313" key="5">
    <source>
        <dbReference type="Proteomes" id="UP000242146"/>
    </source>
</evidence>
<comment type="caution">
    <text evidence="4">The sequence shown here is derived from an EMBL/GenBank/DDBJ whole genome shotgun (WGS) entry which is preliminary data.</text>
</comment>
<keyword evidence="5" id="KW-1185">Reference proteome</keyword>
<accession>A0A1X2GKK0</accession>
<organism evidence="4 5">
    <name type="scientific">Hesseltinella vesiculosa</name>
    <dbReference type="NCBI Taxonomy" id="101127"/>
    <lineage>
        <taxon>Eukaryota</taxon>
        <taxon>Fungi</taxon>
        <taxon>Fungi incertae sedis</taxon>
        <taxon>Mucoromycota</taxon>
        <taxon>Mucoromycotina</taxon>
        <taxon>Mucoromycetes</taxon>
        <taxon>Mucorales</taxon>
        <taxon>Cunninghamellaceae</taxon>
        <taxon>Hesseltinella</taxon>
    </lineage>
</organism>
<dbReference type="InterPro" id="IPR038579">
    <property type="entry name" value="Ribosomal_eS21_sf"/>
</dbReference>
<dbReference type="InterPro" id="IPR001931">
    <property type="entry name" value="Ribosomal_eS21"/>
</dbReference>
<dbReference type="PANTHER" id="PTHR10442">
    <property type="entry name" value="40S RIBOSOMAL PROTEIN S21"/>
    <property type="match status" value="1"/>
</dbReference>
<keyword evidence="3" id="KW-0687">Ribonucleoprotein</keyword>
<reference evidence="4 5" key="1">
    <citation type="submission" date="2016-07" db="EMBL/GenBank/DDBJ databases">
        <title>Pervasive Adenine N6-methylation of Active Genes in Fungi.</title>
        <authorList>
            <consortium name="DOE Joint Genome Institute"/>
            <person name="Mondo S.J."/>
            <person name="Dannebaum R.O."/>
            <person name="Kuo R.C."/>
            <person name="Labutti K."/>
            <person name="Haridas S."/>
            <person name="Kuo A."/>
            <person name="Salamov A."/>
            <person name="Ahrendt S.R."/>
            <person name="Lipzen A."/>
            <person name="Sullivan W."/>
            <person name="Andreopoulos W.B."/>
            <person name="Clum A."/>
            <person name="Lindquist E."/>
            <person name="Daum C."/>
            <person name="Ramamoorthy G.K."/>
            <person name="Gryganskyi A."/>
            <person name="Culley D."/>
            <person name="Magnuson J.K."/>
            <person name="James T.Y."/>
            <person name="O'Malley M.A."/>
            <person name="Stajich J.E."/>
            <person name="Spatafora J.W."/>
            <person name="Visel A."/>
            <person name="Grigoriev I.V."/>
        </authorList>
    </citation>
    <scope>NUCLEOTIDE SEQUENCE [LARGE SCALE GENOMIC DNA]</scope>
    <source>
        <strain evidence="4 5">NRRL 3301</strain>
    </source>
</reference>
<dbReference type="GO" id="GO:1990904">
    <property type="term" value="C:ribonucleoprotein complex"/>
    <property type="evidence" value="ECO:0007669"/>
    <property type="project" value="UniProtKB-KW"/>
</dbReference>
<dbReference type="GO" id="GO:0005840">
    <property type="term" value="C:ribosome"/>
    <property type="evidence" value="ECO:0007669"/>
    <property type="project" value="UniProtKB-KW"/>
</dbReference>
<evidence type="ECO:0000256" key="2">
    <source>
        <dbReference type="ARBA" id="ARBA00022980"/>
    </source>
</evidence>
<dbReference type="EMBL" id="MCGT01000011">
    <property type="protein sequence ID" value="ORX55763.1"/>
    <property type="molecule type" value="Genomic_DNA"/>
</dbReference>
<dbReference type="STRING" id="101127.A0A1X2GKK0"/>
<gene>
    <name evidence="4" type="ORF">DM01DRAFT_1267681</name>
</gene>
<name>A0A1X2GKK0_9FUNG</name>
<evidence type="ECO:0000256" key="3">
    <source>
        <dbReference type="ARBA" id="ARBA00023274"/>
    </source>
</evidence>
<dbReference type="Pfam" id="PF01249">
    <property type="entry name" value="Ribosomal_S21e"/>
    <property type="match status" value="1"/>
</dbReference>
<comment type="similarity">
    <text evidence="1">Belongs to the eukaryotic ribosomal protein eS21 family.</text>
</comment>
<dbReference type="OrthoDB" id="278325at2759"/>
<sequence length="72" mass="8052">MENSERRLVDLYISCKCSTTNCLTTAKNHGSIQLEISDIDVESRALNTLSTYALCLNHLATQGGKNVWSYQQ</sequence>
<dbReference type="GO" id="GO:0003735">
    <property type="term" value="F:structural constituent of ribosome"/>
    <property type="evidence" value="ECO:0007669"/>
    <property type="project" value="InterPro"/>
</dbReference>
<dbReference type="GO" id="GO:0006412">
    <property type="term" value="P:translation"/>
    <property type="evidence" value="ECO:0007669"/>
    <property type="project" value="InterPro"/>
</dbReference>
<feature type="non-terminal residue" evidence="4">
    <location>
        <position position="72"/>
    </location>
</feature>
<dbReference type="AlphaFoldDB" id="A0A1X2GKK0"/>
<evidence type="ECO:0000256" key="1">
    <source>
        <dbReference type="ARBA" id="ARBA00010228"/>
    </source>
</evidence>
<evidence type="ECO:0000313" key="4">
    <source>
        <dbReference type="EMBL" id="ORX55763.1"/>
    </source>
</evidence>
<keyword evidence="2 4" id="KW-0689">Ribosomal protein</keyword>
<protein>
    <submittedName>
        <fullName evidence="4">40S ribosomal protein S21</fullName>
    </submittedName>
</protein>
<proteinExistence type="inferred from homology"/>
<dbReference type="Proteomes" id="UP000242146">
    <property type="component" value="Unassembled WGS sequence"/>
</dbReference>
<dbReference type="Gene3D" id="3.30.1230.20">
    <property type="match status" value="1"/>
</dbReference>